<protein>
    <submittedName>
        <fullName evidence="2">Uncharacterized protein</fullName>
    </submittedName>
</protein>
<dbReference type="Proteomes" id="UP000823775">
    <property type="component" value="Unassembled WGS sequence"/>
</dbReference>
<reference evidence="2 3" key="1">
    <citation type="journal article" date="2021" name="BMC Genomics">
        <title>Datura genome reveals duplications of psychoactive alkaloid biosynthetic genes and high mutation rate following tissue culture.</title>
        <authorList>
            <person name="Rajewski A."/>
            <person name="Carter-House D."/>
            <person name="Stajich J."/>
            <person name="Litt A."/>
        </authorList>
    </citation>
    <scope>NUCLEOTIDE SEQUENCE [LARGE SCALE GENOMIC DNA]</scope>
    <source>
        <strain evidence="2">AR-01</strain>
    </source>
</reference>
<evidence type="ECO:0000313" key="3">
    <source>
        <dbReference type="Proteomes" id="UP000823775"/>
    </source>
</evidence>
<proteinExistence type="predicted"/>
<feature type="compositionally biased region" description="Polar residues" evidence="1">
    <location>
        <begin position="89"/>
        <end position="116"/>
    </location>
</feature>
<keyword evidence="3" id="KW-1185">Reference proteome</keyword>
<evidence type="ECO:0000256" key="1">
    <source>
        <dbReference type="SAM" id="MobiDB-lite"/>
    </source>
</evidence>
<accession>A0ABS8SN22</accession>
<feature type="region of interest" description="Disordered" evidence="1">
    <location>
        <begin position="81"/>
        <end position="116"/>
    </location>
</feature>
<gene>
    <name evidence="2" type="ORF">HAX54_043163</name>
</gene>
<name>A0ABS8SN22_DATST</name>
<feature type="non-terminal residue" evidence="2">
    <location>
        <position position="1"/>
    </location>
</feature>
<sequence>LPEAVARTENHPQVPRLSSLLPARSPIHLLAILVVIVSTITQYEATRILLDDQEGGRGPGRGVVWTRNVNILLLSSLQWRRVSPPSPHPATNKNSSGNDRITPSMISQGNFASLKT</sequence>
<organism evidence="2 3">
    <name type="scientific">Datura stramonium</name>
    <name type="common">Jimsonweed</name>
    <name type="synonym">Common thornapple</name>
    <dbReference type="NCBI Taxonomy" id="4076"/>
    <lineage>
        <taxon>Eukaryota</taxon>
        <taxon>Viridiplantae</taxon>
        <taxon>Streptophyta</taxon>
        <taxon>Embryophyta</taxon>
        <taxon>Tracheophyta</taxon>
        <taxon>Spermatophyta</taxon>
        <taxon>Magnoliopsida</taxon>
        <taxon>eudicotyledons</taxon>
        <taxon>Gunneridae</taxon>
        <taxon>Pentapetalae</taxon>
        <taxon>asterids</taxon>
        <taxon>lamiids</taxon>
        <taxon>Solanales</taxon>
        <taxon>Solanaceae</taxon>
        <taxon>Solanoideae</taxon>
        <taxon>Datureae</taxon>
        <taxon>Datura</taxon>
    </lineage>
</organism>
<comment type="caution">
    <text evidence="2">The sequence shown here is derived from an EMBL/GenBank/DDBJ whole genome shotgun (WGS) entry which is preliminary data.</text>
</comment>
<evidence type="ECO:0000313" key="2">
    <source>
        <dbReference type="EMBL" id="MCD7460261.1"/>
    </source>
</evidence>
<dbReference type="EMBL" id="JACEIK010000643">
    <property type="protein sequence ID" value="MCD7460261.1"/>
    <property type="molecule type" value="Genomic_DNA"/>
</dbReference>